<protein>
    <submittedName>
        <fullName evidence="1">Peptidyl-prolyl cis-trans isomerase SurA</fullName>
    </submittedName>
</protein>
<keyword evidence="1" id="KW-0413">Isomerase</keyword>
<dbReference type="EMBL" id="JASDAP010000010">
    <property type="protein sequence ID" value="KAK1895113.1"/>
    <property type="molecule type" value="Genomic_DNA"/>
</dbReference>
<reference evidence="1" key="1">
    <citation type="submission" date="2023-04" db="EMBL/GenBank/DDBJ databases">
        <title>Chromosome-level genome of Chaenocephalus aceratus.</title>
        <authorList>
            <person name="Park H."/>
        </authorList>
    </citation>
    <scope>NUCLEOTIDE SEQUENCE</scope>
    <source>
        <strain evidence="1">DE</strain>
        <tissue evidence="1">Muscle</tissue>
    </source>
</reference>
<comment type="caution">
    <text evidence="1">The sequence shown here is derived from an EMBL/GenBank/DDBJ whole genome shotgun (WGS) entry which is preliminary data.</text>
</comment>
<organism evidence="1 2">
    <name type="scientific">Dissostichus eleginoides</name>
    <name type="common">Patagonian toothfish</name>
    <name type="synonym">Dissostichus amissus</name>
    <dbReference type="NCBI Taxonomy" id="100907"/>
    <lineage>
        <taxon>Eukaryota</taxon>
        <taxon>Metazoa</taxon>
        <taxon>Chordata</taxon>
        <taxon>Craniata</taxon>
        <taxon>Vertebrata</taxon>
        <taxon>Euteleostomi</taxon>
        <taxon>Actinopterygii</taxon>
        <taxon>Neopterygii</taxon>
        <taxon>Teleostei</taxon>
        <taxon>Neoteleostei</taxon>
        <taxon>Acanthomorphata</taxon>
        <taxon>Eupercaria</taxon>
        <taxon>Perciformes</taxon>
        <taxon>Notothenioidei</taxon>
        <taxon>Nototheniidae</taxon>
        <taxon>Dissostichus</taxon>
    </lineage>
</organism>
<dbReference type="Proteomes" id="UP001228049">
    <property type="component" value="Unassembled WGS sequence"/>
</dbReference>
<evidence type="ECO:0000313" key="2">
    <source>
        <dbReference type="Proteomes" id="UP001228049"/>
    </source>
</evidence>
<accession>A0AAD9F6V9</accession>
<gene>
    <name evidence="1" type="ORF">KUDE01_020567</name>
</gene>
<name>A0AAD9F6V9_DISEL</name>
<evidence type="ECO:0000313" key="1">
    <source>
        <dbReference type="EMBL" id="KAK1895113.1"/>
    </source>
</evidence>
<dbReference type="AlphaFoldDB" id="A0AAD9F6V9"/>
<proteinExistence type="predicted"/>
<sequence length="134" mass="14485">MSDRIVHSVAVVKLKKEQDTRHDLPQLRPLGARAPAHLQLPGVHGGASEEAPGRTVCADRAISHSGVRVTLADGSQWLVHKGNNFGISSNTVVVVRTLDFRGTKKVADFVAVGGTDYSVFFDNCHLASRRMMGQ</sequence>
<dbReference type="GO" id="GO:0016853">
    <property type="term" value="F:isomerase activity"/>
    <property type="evidence" value="ECO:0007669"/>
    <property type="project" value="UniProtKB-KW"/>
</dbReference>
<keyword evidence="2" id="KW-1185">Reference proteome</keyword>